<feature type="repeat" description="NHL" evidence="6">
    <location>
        <begin position="91"/>
        <end position="132"/>
    </location>
</feature>
<feature type="transmembrane region" description="Helical" evidence="7">
    <location>
        <begin position="423"/>
        <end position="441"/>
    </location>
</feature>
<dbReference type="Gene3D" id="2.120.10.30">
    <property type="entry name" value="TolB, C-terminal domain"/>
    <property type="match status" value="1"/>
</dbReference>
<protein>
    <submittedName>
        <fullName evidence="10">YIP1 family protein</fullName>
    </submittedName>
</protein>
<evidence type="ECO:0000256" key="8">
    <source>
        <dbReference type="SAM" id="SignalP"/>
    </source>
</evidence>
<dbReference type="SUPFAM" id="SSF101898">
    <property type="entry name" value="NHL repeat"/>
    <property type="match status" value="1"/>
</dbReference>
<evidence type="ECO:0000259" key="9">
    <source>
        <dbReference type="Pfam" id="PF04893"/>
    </source>
</evidence>
<evidence type="ECO:0000256" key="2">
    <source>
        <dbReference type="ARBA" id="ARBA00022692"/>
    </source>
</evidence>
<name>A0ABS5CI73_9BACL</name>
<evidence type="ECO:0000313" key="10">
    <source>
        <dbReference type="EMBL" id="MBP3965530.1"/>
    </source>
</evidence>
<feature type="signal peptide" evidence="8">
    <location>
        <begin position="1"/>
        <end position="28"/>
    </location>
</feature>
<evidence type="ECO:0000256" key="5">
    <source>
        <dbReference type="ARBA" id="ARBA00023136"/>
    </source>
</evidence>
<dbReference type="Gene3D" id="1.25.40.10">
    <property type="entry name" value="Tetratricopeptide repeat domain"/>
    <property type="match status" value="1"/>
</dbReference>
<feature type="transmembrane region" description="Helical" evidence="7">
    <location>
        <begin position="576"/>
        <end position="593"/>
    </location>
</feature>
<feature type="domain" description="Yip1" evidence="9">
    <location>
        <begin position="482"/>
        <end position="649"/>
    </location>
</feature>
<keyword evidence="5 7" id="KW-0472">Membrane</keyword>
<feature type="transmembrane region" description="Helical" evidence="7">
    <location>
        <begin position="632"/>
        <end position="656"/>
    </location>
</feature>
<feature type="transmembrane region" description="Helical" evidence="7">
    <location>
        <begin position="599"/>
        <end position="620"/>
    </location>
</feature>
<dbReference type="SUPFAM" id="SSF48452">
    <property type="entry name" value="TPR-like"/>
    <property type="match status" value="1"/>
</dbReference>
<dbReference type="Proteomes" id="UP000673394">
    <property type="component" value="Unassembled WGS sequence"/>
</dbReference>
<accession>A0ABS5CI73</accession>
<feature type="transmembrane region" description="Helical" evidence="7">
    <location>
        <begin position="500"/>
        <end position="518"/>
    </location>
</feature>
<keyword evidence="3" id="KW-0677">Repeat</keyword>
<sequence>MRTRLLSLSMLMAAFAICLSLFPGFAHAEATYKTYSQDAFRTPDAYEPVGAIEKAGDTDFLGPSDIYIDEKDVLYVADTGNKRIVELTRDGKLLRTIGADVLQSPTGVFVDAKGAIFVADNGLEQVLKFNGEGAVVQKFGRPDSPLYGKSTPFKPMKVTVDKRGNVYIISEGTTNGVIQMSPAGDFVGFFGTNQTQPTLKLRLQRFFFTEKQMEKLFKSVPNTPTNIAIDAKGLVYTVTQGDASESIKRLNISGYNLLPSGIFWDPTYTDMFVSASGNIFLVSQKGYFYEISSEGDLLFQSGSPDDGKSRRGLLLNGSGIALDSGDHIYITDKERNIIQVYEPTEFADLVHRALDLYKEGFYVKSQQPWHEVDQRNSLFFLAHRGLGDAYIKQQRYADAMDEYKKANDVGGYSDAFWEIRNRWLQQHLLNVILIIIGLMLLRSILRWIHRKTGVFGAVIRANRRMLNIRIIQELLFLFRFIKKPMDGIYGMKEESRTSNLSATLLYALLLIEYVFTLYNTGFIFNQADSTSINLTKELAMLIVPLAVWVISNYLVSTISEGEGKFSEVYQGTIYSLAPYLIFHPFVVIASNWLTLNDSFLFSFANTIITAWCAILLFIMVKEVHDYTIRETFRNLFITLFTMLIVSLVVFIVYVILHQVYDFGYSVIQEMITRAEL</sequence>
<comment type="caution">
    <text evidence="10">The sequence shown here is derived from an EMBL/GenBank/DDBJ whole genome shotgun (WGS) entry which is preliminary data.</text>
</comment>
<comment type="subcellular location">
    <subcellularLocation>
        <location evidence="1">Membrane</location>
        <topology evidence="1">Multi-pass membrane protein</topology>
    </subcellularLocation>
</comment>
<evidence type="ECO:0000256" key="4">
    <source>
        <dbReference type="ARBA" id="ARBA00022989"/>
    </source>
</evidence>
<evidence type="ECO:0000256" key="1">
    <source>
        <dbReference type="ARBA" id="ARBA00004141"/>
    </source>
</evidence>
<dbReference type="InterPro" id="IPR006977">
    <property type="entry name" value="Yip1_dom"/>
</dbReference>
<keyword evidence="4 7" id="KW-1133">Transmembrane helix</keyword>
<dbReference type="PANTHER" id="PTHR24104:SF25">
    <property type="entry name" value="PROTEIN LIN-41"/>
    <property type="match status" value="1"/>
</dbReference>
<evidence type="ECO:0000256" key="6">
    <source>
        <dbReference type="PROSITE-ProRule" id="PRU00504"/>
    </source>
</evidence>
<evidence type="ECO:0000256" key="7">
    <source>
        <dbReference type="SAM" id="Phobius"/>
    </source>
</evidence>
<feature type="transmembrane region" description="Helical" evidence="7">
    <location>
        <begin position="538"/>
        <end position="555"/>
    </location>
</feature>
<reference evidence="10 11" key="1">
    <citation type="submission" date="2021-04" db="EMBL/GenBank/DDBJ databases">
        <title>Paenibacillus sp. DLE-14 whole genome sequence.</title>
        <authorList>
            <person name="Ham Y.J."/>
        </authorList>
    </citation>
    <scope>NUCLEOTIDE SEQUENCE [LARGE SCALE GENOMIC DNA]</scope>
    <source>
        <strain evidence="10 11">DLE-14</strain>
    </source>
</reference>
<feature type="chain" id="PRO_5046781372" evidence="8">
    <location>
        <begin position="29"/>
        <end position="676"/>
    </location>
</feature>
<dbReference type="PANTHER" id="PTHR24104">
    <property type="entry name" value="E3 UBIQUITIN-PROTEIN LIGASE NHLRC1-RELATED"/>
    <property type="match status" value="1"/>
</dbReference>
<evidence type="ECO:0000313" key="11">
    <source>
        <dbReference type="Proteomes" id="UP000673394"/>
    </source>
</evidence>
<dbReference type="PROSITE" id="PS51125">
    <property type="entry name" value="NHL"/>
    <property type="match status" value="1"/>
</dbReference>
<organism evidence="10 11">
    <name type="scientific">Paenibacillus lignilyticus</name>
    <dbReference type="NCBI Taxonomy" id="1172615"/>
    <lineage>
        <taxon>Bacteria</taxon>
        <taxon>Bacillati</taxon>
        <taxon>Bacillota</taxon>
        <taxon>Bacilli</taxon>
        <taxon>Bacillales</taxon>
        <taxon>Paenibacillaceae</taxon>
        <taxon>Paenibacillus</taxon>
    </lineage>
</organism>
<dbReference type="InterPro" id="IPR050952">
    <property type="entry name" value="TRIM-NHL_E3_ligases"/>
</dbReference>
<proteinExistence type="predicted"/>
<dbReference type="InterPro" id="IPR001258">
    <property type="entry name" value="NHL_repeat"/>
</dbReference>
<dbReference type="RefSeq" id="WP_210662027.1">
    <property type="nucleotide sequence ID" value="NZ_JAGKSP010000011.1"/>
</dbReference>
<dbReference type="EMBL" id="JAGKSP010000011">
    <property type="protein sequence ID" value="MBP3965530.1"/>
    <property type="molecule type" value="Genomic_DNA"/>
</dbReference>
<evidence type="ECO:0000256" key="3">
    <source>
        <dbReference type="ARBA" id="ARBA00022737"/>
    </source>
</evidence>
<dbReference type="CDD" id="cd05819">
    <property type="entry name" value="NHL"/>
    <property type="match status" value="1"/>
</dbReference>
<dbReference type="InterPro" id="IPR011042">
    <property type="entry name" value="6-blade_b-propeller_TolB-like"/>
</dbReference>
<keyword evidence="11" id="KW-1185">Reference proteome</keyword>
<dbReference type="InterPro" id="IPR011990">
    <property type="entry name" value="TPR-like_helical_dom_sf"/>
</dbReference>
<dbReference type="Pfam" id="PF04893">
    <property type="entry name" value="Yip1"/>
    <property type="match status" value="1"/>
</dbReference>
<keyword evidence="2 7" id="KW-0812">Transmembrane</keyword>
<keyword evidence="8" id="KW-0732">Signal</keyword>
<gene>
    <name evidence="10" type="ORF">I8J30_22715</name>
</gene>